<dbReference type="Pfam" id="PF07045">
    <property type="entry name" value="DUF1330"/>
    <property type="match status" value="1"/>
</dbReference>
<keyword evidence="3" id="KW-1185">Reference proteome</keyword>
<dbReference type="EMBL" id="BMIF01000001">
    <property type="protein sequence ID" value="GGA54567.1"/>
    <property type="molecule type" value="Genomic_DNA"/>
</dbReference>
<protein>
    <recommendedName>
        <fullName evidence="1">DUF1330 domain-containing protein</fullName>
    </recommendedName>
</protein>
<name>A0A916VZC0_9HYPH</name>
<gene>
    <name evidence="2" type="ORF">GCM10011385_05230</name>
</gene>
<proteinExistence type="predicted"/>
<reference evidence="2" key="1">
    <citation type="journal article" date="2014" name="Int. J. Syst. Evol. Microbiol.">
        <title>Complete genome sequence of Corynebacterium casei LMG S-19264T (=DSM 44701T), isolated from a smear-ripened cheese.</title>
        <authorList>
            <consortium name="US DOE Joint Genome Institute (JGI-PGF)"/>
            <person name="Walter F."/>
            <person name="Albersmeier A."/>
            <person name="Kalinowski J."/>
            <person name="Ruckert C."/>
        </authorList>
    </citation>
    <scope>NUCLEOTIDE SEQUENCE</scope>
    <source>
        <strain evidence="2">CGMCC 1.15320</strain>
    </source>
</reference>
<dbReference type="AlphaFoldDB" id="A0A916VZC0"/>
<dbReference type="InterPro" id="IPR011008">
    <property type="entry name" value="Dimeric_a/b-barrel"/>
</dbReference>
<evidence type="ECO:0000313" key="2">
    <source>
        <dbReference type="EMBL" id="GGA54567.1"/>
    </source>
</evidence>
<evidence type="ECO:0000259" key="1">
    <source>
        <dbReference type="Pfam" id="PF07045"/>
    </source>
</evidence>
<accession>A0A916VZC0</accession>
<feature type="domain" description="DUF1330" evidence="1">
    <location>
        <begin position="4"/>
        <end position="96"/>
    </location>
</feature>
<reference evidence="2" key="2">
    <citation type="submission" date="2020-09" db="EMBL/GenBank/DDBJ databases">
        <authorList>
            <person name="Sun Q."/>
            <person name="Zhou Y."/>
        </authorList>
    </citation>
    <scope>NUCLEOTIDE SEQUENCE</scope>
    <source>
        <strain evidence="2">CGMCC 1.15320</strain>
    </source>
</reference>
<dbReference type="Gene3D" id="3.30.70.100">
    <property type="match status" value="1"/>
</dbReference>
<dbReference type="SUPFAM" id="SSF54909">
    <property type="entry name" value="Dimeric alpha+beta barrel"/>
    <property type="match status" value="1"/>
</dbReference>
<comment type="caution">
    <text evidence="2">The sequence shown here is derived from an EMBL/GenBank/DDBJ whole genome shotgun (WGS) entry which is preliminary data.</text>
</comment>
<dbReference type="Proteomes" id="UP000636264">
    <property type="component" value="Unassembled WGS sequence"/>
</dbReference>
<organism evidence="2 3">
    <name type="scientific">Nitratireductor aestuarii</name>
    <dbReference type="NCBI Taxonomy" id="1735103"/>
    <lineage>
        <taxon>Bacteria</taxon>
        <taxon>Pseudomonadati</taxon>
        <taxon>Pseudomonadota</taxon>
        <taxon>Alphaproteobacteria</taxon>
        <taxon>Hyphomicrobiales</taxon>
        <taxon>Phyllobacteriaceae</taxon>
        <taxon>Nitratireductor</taxon>
    </lineage>
</organism>
<dbReference type="InterPro" id="IPR010753">
    <property type="entry name" value="DUF1330"/>
</dbReference>
<evidence type="ECO:0000313" key="3">
    <source>
        <dbReference type="Proteomes" id="UP000636264"/>
    </source>
</evidence>
<sequence length="114" mass="12704">MMTTYAVAHLRNVRMGPEIIDYLQSIDGTLAPFNGCFIIHGGEKQELEGAFTDDLIVLAFPDRHSANAWYRSDPYQAILPKRCASSEGEVFLIDGVDEDHRATDILAREMATDS</sequence>